<comment type="caution">
    <text evidence="1">The sequence shown here is derived from an EMBL/GenBank/DDBJ whole genome shotgun (WGS) entry which is preliminary data.</text>
</comment>
<dbReference type="Gene3D" id="2.130.10.10">
    <property type="entry name" value="YVTN repeat-like/Quinoprotein amine dehydrogenase"/>
    <property type="match status" value="1"/>
</dbReference>
<sequence length="103" mass="11673">MLKINDLYLYQIEDQLSILRVCLPSTVAELEVRSNYHSWMRHSLALYGKTAEKASLSITITSLAIKSPDDSCLASGADDGSIIIWYLTDKCYRYVLESIHVDE</sequence>
<dbReference type="EMBL" id="CAJOAY010037659">
    <property type="protein sequence ID" value="CAF4465311.1"/>
    <property type="molecule type" value="Genomic_DNA"/>
</dbReference>
<proteinExistence type="predicted"/>
<dbReference type="InterPro" id="IPR011047">
    <property type="entry name" value="Quinoprotein_ADH-like_sf"/>
</dbReference>
<gene>
    <name evidence="1" type="ORF">OKA104_LOCUS54931</name>
</gene>
<name>A0A820SX30_9BILA</name>
<dbReference type="Proteomes" id="UP000663881">
    <property type="component" value="Unassembled WGS sequence"/>
</dbReference>
<dbReference type="InterPro" id="IPR015943">
    <property type="entry name" value="WD40/YVTN_repeat-like_dom_sf"/>
</dbReference>
<dbReference type="SUPFAM" id="SSF50998">
    <property type="entry name" value="Quinoprotein alcohol dehydrogenase-like"/>
    <property type="match status" value="1"/>
</dbReference>
<protein>
    <submittedName>
        <fullName evidence="1">Uncharacterized protein</fullName>
    </submittedName>
</protein>
<organism evidence="1 2">
    <name type="scientific">Adineta steineri</name>
    <dbReference type="NCBI Taxonomy" id="433720"/>
    <lineage>
        <taxon>Eukaryota</taxon>
        <taxon>Metazoa</taxon>
        <taxon>Spiralia</taxon>
        <taxon>Gnathifera</taxon>
        <taxon>Rotifera</taxon>
        <taxon>Eurotatoria</taxon>
        <taxon>Bdelloidea</taxon>
        <taxon>Adinetida</taxon>
        <taxon>Adinetidae</taxon>
        <taxon>Adineta</taxon>
    </lineage>
</organism>
<accession>A0A820SX30</accession>
<reference evidence="1" key="1">
    <citation type="submission" date="2021-02" db="EMBL/GenBank/DDBJ databases">
        <authorList>
            <person name="Nowell W R."/>
        </authorList>
    </citation>
    <scope>NUCLEOTIDE SEQUENCE</scope>
</reference>
<evidence type="ECO:0000313" key="2">
    <source>
        <dbReference type="Proteomes" id="UP000663881"/>
    </source>
</evidence>
<dbReference type="AlphaFoldDB" id="A0A820SX30"/>
<evidence type="ECO:0000313" key="1">
    <source>
        <dbReference type="EMBL" id="CAF4465311.1"/>
    </source>
</evidence>
<feature type="non-terminal residue" evidence="1">
    <location>
        <position position="103"/>
    </location>
</feature>